<dbReference type="Gene3D" id="3.40.50.720">
    <property type="entry name" value="NAD(P)-binding Rossmann-like Domain"/>
    <property type="match status" value="1"/>
</dbReference>
<organism evidence="3 4">
    <name type="scientific">Sphingobacterium yanglingense</name>
    <dbReference type="NCBI Taxonomy" id="1437280"/>
    <lineage>
        <taxon>Bacteria</taxon>
        <taxon>Pseudomonadati</taxon>
        <taxon>Bacteroidota</taxon>
        <taxon>Sphingobacteriia</taxon>
        <taxon>Sphingobacteriales</taxon>
        <taxon>Sphingobacteriaceae</taxon>
        <taxon>Sphingobacterium</taxon>
    </lineage>
</organism>
<protein>
    <submittedName>
        <fullName evidence="3">Adenylyltransferase/sulfurtransferase</fullName>
    </submittedName>
</protein>
<keyword evidence="3" id="KW-0548">Nucleotidyltransferase</keyword>
<dbReference type="AlphaFoldDB" id="A0A4R6WGV6"/>
<dbReference type="GO" id="GO:0004792">
    <property type="term" value="F:thiosulfate-cyanide sulfurtransferase activity"/>
    <property type="evidence" value="ECO:0007669"/>
    <property type="project" value="TreeGrafter"/>
</dbReference>
<dbReference type="GO" id="GO:0008146">
    <property type="term" value="F:sulfotransferase activity"/>
    <property type="evidence" value="ECO:0007669"/>
    <property type="project" value="TreeGrafter"/>
</dbReference>
<dbReference type="PANTHER" id="PTHR10953:SF102">
    <property type="entry name" value="ADENYLYLTRANSFERASE AND SULFURTRANSFERASE MOCS3"/>
    <property type="match status" value="1"/>
</dbReference>
<dbReference type="InterPro" id="IPR000594">
    <property type="entry name" value="ThiF_NAD_FAD-bd"/>
</dbReference>
<accession>A0A4R6WGV6</accession>
<comment type="similarity">
    <text evidence="1">Belongs to the HesA/MoeB/ThiF family.</text>
</comment>
<dbReference type="OrthoDB" id="9804286at2"/>
<reference evidence="3 4" key="1">
    <citation type="submission" date="2019-03" db="EMBL/GenBank/DDBJ databases">
        <title>Genomic Encyclopedia of Archaeal and Bacterial Type Strains, Phase II (KMG-II): from individual species to whole genera.</title>
        <authorList>
            <person name="Goeker M."/>
        </authorList>
    </citation>
    <scope>NUCLEOTIDE SEQUENCE [LARGE SCALE GENOMIC DNA]</scope>
    <source>
        <strain evidence="3 4">DSM 28353</strain>
    </source>
</reference>
<gene>
    <name evidence="3" type="ORF">CLV99_0830</name>
</gene>
<dbReference type="EMBL" id="SNYV01000011">
    <property type="protein sequence ID" value="TDQ79393.1"/>
    <property type="molecule type" value="Genomic_DNA"/>
</dbReference>
<evidence type="ECO:0000313" key="3">
    <source>
        <dbReference type="EMBL" id="TDQ79393.1"/>
    </source>
</evidence>
<dbReference type="InterPro" id="IPR035985">
    <property type="entry name" value="Ubiquitin-activating_enz"/>
</dbReference>
<dbReference type="GO" id="GO:0008641">
    <property type="term" value="F:ubiquitin-like modifier activating enzyme activity"/>
    <property type="evidence" value="ECO:0007669"/>
    <property type="project" value="InterPro"/>
</dbReference>
<evidence type="ECO:0000256" key="1">
    <source>
        <dbReference type="ARBA" id="ARBA00009919"/>
    </source>
</evidence>
<dbReference type="GO" id="GO:0005829">
    <property type="term" value="C:cytosol"/>
    <property type="evidence" value="ECO:0007669"/>
    <property type="project" value="TreeGrafter"/>
</dbReference>
<keyword evidence="4" id="KW-1185">Reference proteome</keyword>
<evidence type="ECO:0000259" key="2">
    <source>
        <dbReference type="Pfam" id="PF00899"/>
    </source>
</evidence>
<proteinExistence type="inferred from homology"/>
<name>A0A4R6WGV6_9SPHI</name>
<sequence length="237" mass="25987">MKLTKEQILRYKKQISFAPIGIAGQVQLCQSRVLVIGAGGLGAPILLYLAAAGVGTIACIDFDQVEIHNLHRQVIHKQKNLAMPKVLSAAEAIEALNPEVKFEPIIAKVTGTNLDDYVSAYDIVLDGTDNFNSRYAINDACVRQNKTLVYGSVLNFEIQLAVFNHEGSKNLRDLFPSAPHSDDVPSCDQNGVLNTVPGILGLMMVQETLKIITGNTPMKNQLLIFHTATWEITKLNF</sequence>
<dbReference type="RefSeq" id="WP_133583191.1">
    <property type="nucleotide sequence ID" value="NZ_SNYV01000011.1"/>
</dbReference>
<dbReference type="InterPro" id="IPR045886">
    <property type="entry name" value="ThiF/MoeB/HesA"/>
</dbReference>
<dbReference type="GO" id="GO:0016779">
    <property type="term" value="F:nucleotidyltransferase activity"/>
    <property type="evidence" value="ECO:0007669"/>
    <property type="project" value="UniProtKB-KW"/>
</dbReference>
<dbReference type="SUPFAM" id="SSF69572">
    <property type="entry name" value="Activating enzymes of the ubiquitin-like proteins"/>
    <property type="match status" value="1"/>
</dbReference>
<dbReference type="Proteomes" id="UP000295292">
    <property type="component" value="Unassembled WGS sequence"/>
</dbReference>
<dbReference type="Pfam" id="PF00899">
    <property type="entry name" value="ThiF"/>
    <property type="match status" value="1"/>
</dbReference>
<evidence type="ECO:0000313" key="4">
    <source>
        <dbReference type="Proteomes" id="UP000295292"/>
    </source>
</evidence>
<keyword evidence="3" id="KW-0808">Transferase</keyword>
<comment type="caution">
    <text evidence="3">The sequence shown here is derived from an EMBL/GenBank/DDBJ whole genome shotgun (WGS) entry which is preliminary data.</text>
</comment>
<dbReference type="FunFam" id="3.40.50.720:FF:000080">
    <property type="entry name" value="Thiazole biosynthesis adenylyltransferase ThiF"/>
    <property type="match status" value="1"/>
</dbReference>
<feature type="domain" description="THIF-type NAD/FAD binding fold" evidence="2">
    <location>
        <begin position="11"/>
        <end position="231"/>
    </location>
</feature>
<dbReference type="CDD" id="cd00757">
    <property type="entry name" value="ThiF_MoeB_HesA_family"/>
    <property type="match status" value="1"/>
</dbReference>
<dbReference type="PANTHER" id="PTHR10953">
    <property type="entry name" value="UBIQUITIN-ACTIVATING ENZYME E1"/>
    <property type="match status" value="1"/>
</dbReference>